<keyword evidence="1" id="KW-0812">Transmembrane</keyword>
<accession>A0A0G0AMY2</accession>
<comment type="caution">
    <text evidence="2">The sequence shown here is derived from an EMBL/GenBank/DDBJ whole genome shotgun (WGS) entry which is preliminary data.</text>
</comment>
<keyword evidence="1" id="KW-1133">Transmembrane helix</keyword>
<reference evidence="2 3" key="1">
    <citation type="journal article" date="2015" name="Nature">
        <title>rRNA introns, odd ribosomes, and small enigmatic genomes across a large radiation of phyla.</title>
        <authorList>
            <person name="Brown C.T."/>
            <person name="Hug L.A."/>
            <person name="Thomas B.C."/>
            <person name="Sharon I."/>
            <person name="Castelle C.J."/>
            <person name="Singh A."/>
            <person name="Wilkins M.J."/>
            <person name="Williams K.H."/>
            <person name="Banfield J.F."/>
        </authorList>
    </citation>
    <scope>NUCLEOTIDE SEQUENCE [LARGE SCALE GENOMIC DNA]</scope>
</reference>
<protein>
    <submittedName>
        <fullName evidence="2">Uncharacterized protein</fullName>
    </submittedName>
</protein>
<name>A0A0G0AMY2_9BACT</name>
<evidence type="ECO:0000313" key="3">
    <source>
        <dbReference type="Proteomes" id="UP000034045"/>
    </source>
</evidence>
<proteinExistence type="predicted"/>
<dbReference type="EMBL" id="LBPD01000005">
    <property type="protein sequence ID" value="KKP52751.1"/>
    <property type="molecule type" value="Genomic_DNA"/>
</dbReference>
<keyword evidence="1" id="KW-0472">Membrane</keyword>
<evidence type="ECO:0000256" key="1">
    <source>
        <dbReference type="SAM" id="Phobius"/>
    </source>
</evidence>
<evidence type="ECO:0000313" key="2">
    <source>
        <dbReference type="EMBL" id="KKP52751.1"/>
    </source>
</evidence>
<dbReference type="AlphaFoldDB" id="A0A0G0AMY2"/>
<gene>
    <name evidence="2" type="ORF">UR42_C0005G0019</name>
</gene>
<feature type="transmembrane region" description="Helical" evidence="1">
    <location>
        <begin position="12"/>
        <end position="35"/>
    </location>
</feature>
<dbReference type="Proteomes" id="UP000034045">
    <property type="component" value="Unassembled WGS sequence"/>
</dbReference>
<sequence>MIKTDASRLIKSLPRILLLVIILYLPMLVIMLNIFPRSGHWGNICSRDKVEDGIIKTQSTIAFLNKEKCPEGFNQIEVWVKNSSTTNPTIKMSNEKSTVTGQYLVSVTNPPVLRNGGFSFTTTVKNISVKPFLTKLSLSNCIFIDNNQNIYKKSSGDRTLDKALLPGKTTNIDFDSVGDMWHECHYDNSGNKVCISAKDTRLTNCQVSISNGSGEPINLPQMVNFPQSR</sequence>
<organism evidence="2 3">
    <name type="scientific">Candidatus Roizmanbacteria bacterium GW2011_GWA2_33_33</name>
    <dbReference type="NCBI Taxonomy" id="1618476"/>
    <lineage>
        <taxon>Bacteria</taxon>
        <taxon>Candidatus Roizmaniibacteriota</taxon>
    </lineage>
</organism>